<dbReference type="InterPro" id="IPR019734">
    <property type="entry name" value="TPR_rpt"/>
</dbReference>
<dbReference type="RefSeq" id="WP_211421303.1">
    <property type="nucleotide sequence ID" value="NZ_CP072642.1"/>
</dbReference>
<proteinExistence type="predicted"/>
<evidence type="ECO:0000313" key="3">
    <source>
        <dbReference type="Proteomes" id="UP000677668"/>
    </source>
</evidence>
<protein>
    <submittedName>
        <fullName evidence="2">Tetratricopeptide repeat protein</fullName>
    </submittedName>
</protein>
<dbReference type="PROSITE" id="PS50005">
    <property type="entry name" value="TPR"/>
    <property type="match status" value="4"/>
</dbReference>
<dbReference type="SMART" id="SM00028">
    <property type="entry name" value="TPR"/>
    <property type="match status" value="10"/>
</dbReference>
<dbReference type="Proteomes" id="UP000677668">
    <property type="component" value="Chromosome 1"/>
</dbReference>
<keyword evidence="3" id="KW-1185">Reference proteome</keyword>
<evidence type="ECO:0000313" key="2">
    <source>
        <dbReference type="EMBL" id="QUV92864.1"/>
    </source>
</evidence>
<dbReference type="Pfam" id="PF13432">
    <property type="entry name" value="TPR_16"/>
    <property type="match status" value="3"/>
</dbReference>
<sequence length="472" mass="52120">MTDQTVTTAFDRARIPARAMETELRHLLQRGYQLREQGDLEAARENFRQATRCDAEHVPSYQWLGAVLRDMGELREAVRMWRTAETLAPNDPQVLLNLGVGLFELGRFFIASRTEEPLQLLRRAIASTPKPYGKAWFNLGNVLYVHNDYAAAAEAYQTALAAEPGLGVAHRNLGNAWLRLNRPAEACTAYRQALQLGDTQVATYHNLGLAALRLRDSEAAETAFHTAVTMRPTDGESWLGLGNARAMQGDFPGAQSAFTEARASRGGQYPEAALDLGKVFLAMGQPQAAVEVLARTLAVSSLPGLYRQLSRAYVKVGQLSEAAQTLRQFVATPAGNTAQGYYELGLVLSQCEPPYVAEQAFRTALEKSGGRHPEAWHRLGRTLMRQNKPRLAIEAFQAAIEQRPDFAEALKDLGQALYRSSELHAADVALNAALRFERTTGQLNVQDVWQVEPELYTGLRQAACLYDLPSIP</sequence>
<dbReference type="PANTHER" id="PTHR44366:SF1">
    <property type="entry name" value="UDP-N-ACETYLGLUCOSAMINE--PEPTIDE N-ACETYLGLUCOSAMINYLTRANSFERASE 110 KDA SUBUNIT"/>
    <property type="match status" value="1"/>
</dbReference>
<feature type="repeat" description="TPR" evidence="1">
    <location>
        <begin position="58"/>
        <end position="91"/>
    </location>
</feature>
<gene>
    <name evidence="2" type="ORF">J8C05_05560</name>
</gene>
<name>A0ABX8B072_9BACT</name>
<dbReference type="SUPFAM" id="SSF48452">
    <property type="entry name" value="TPR-like"/>
    <property type="match status" value="2"/>
</dbReference>
<dbReference type="InterPro" id="IPR037919">
    <property type="entry name" value="OGT"/>
</dbReference>
<feature type="repeat" description="TPR" evidence="1">
    <location>
        <begin position="373"/>
        <end position="406"/>
    </location>
</feature>
<keyword evidence="1" id="KW-0802">TPR repeat</keyword>
<reference evidence="2 3" key="1">
    <citation type="submission" date="2021-03" db="EMBL/GenBank/DDBJ databases">
        <title>Genomic and phenotypic characterization of Chloracidobacterium isolates provides evidence for multiple species.</title>
        <authorList>
            <person name="Saini M.K."/>
            <person name="Costas A.M.G."/>
            <person name="Tank M."/>
            <person name="Bryant D.A."/>
        </authorList>
    </citation>
    <scope>NUCLEOTIDE SEQUENCE [LARGE SCALE GENOMIC DNA]</scope>
    <source>
        <strain evidence="2 3">N</strain>
    </source>
</reference>
<accession>A0ABX8B072</accession>
<dbReference type="EMBL" id="CP072642">
    <property type="protein sequence ID" value="QUV92864.1"/>
    <property type="molecule type" value="Genomic_DNA"/>
</dbReference>
<evidence type="ECO:0000256" key="1">
    <source>
        <dbReference type="PROSITE-ProRule" id="PRU00339"/>
    </source>
</evidence>
<dbReference type="Gene3D" id="1.25.40.10">
    <property type="entry name" value="Tetratricopeptide repeat domain"/>
    <property type="match status" value="4"/>
</dbReference>
<dbReference type="InterPro" id="IPR011990">
    <property type="entry name" value="TPR-like_helical_dom_sf"/>
</dbReference>
<feature type="repeat" description="TPR" evidence="1">
    <location>
        <begin position="133"/>
        <end position="166"/>
    </location>
</feature>
<feature type="repeat" description="TPR" evidence="1">
    <location>
        <begin position="201"/>
        <end position="234"/>
    </location>
</feature>
<organism evidence="2 3">
    <name type="scientific">Chloracidobacterium sp. N</name>
    <dbReference type="NCBI Taxonomy" id="2821540"/>
    <lineage>
        <taxon>Bacteria</taxon>
        <taxon>Pseudomonadati</taxon>
        <taxon>Acidobacteriota</taxon>
        <taxon>Terriglobia</taxon>
        <taxon>Terriglobales</taxon>
        <taxon>Acidobacteriaceae</taxon>
        <taxon>Chloracidobacterium</taxon>
        <taxon>Chloracidobacterium aggregatum</taxon>
    </lineage>
</organism>
<dbReference type="PANTHER" id="PTHR44366">
    <property type="entry name" value="UDP-N-ACETYLGLUCOSAMINE--PEPTIDE N-ACETYLGLUCOSAMINYLTRANSFERASE 110 KDA SUBUNIT"/>
    <property type="match status" value="1"/>
</dbReference>